<evidence type="ECO:0000313" key="4">
    <source>
        <dbReference type="Proteomes" id="UP000055045"/>
    </source>
</evidence>
<sequence length="102" mass="11181">MMGWALRLSFVGSEVASVLLGVGLDLLDHLGSAMGAVSTERPIWAPGDPNPTKPSADTPEARVRTARNNRRMGQRGPMGITPSRSEAQRRASIHRYKEHYVK</sequence>
<comment type="caution">
    <text evidence="3">The sequence shown here is derived from an EMBL/GenBank/DDBJ whole genome shotgun (WGS) entry which is preliminary data.</text>
</comment>
<evidence type="ECO:0000256" key="1">
    <source>
        <dbReference type="SAM" id="MobiDB-lite"/>
    </source>
</evidence>
<dbReference type="Proteomes" id="UP000055045">
    <property type="component" value="Unassembled WGS sequence"/>
</dbReference>
<organism evidence="3 4">
    <name type="scientific">Penicillium freii</name>
    <dbReference type="NCBI Taxonomy" id="48697"/>
    <lineage>
        <taxon>Eukaryota</taxon>
        <taxon>Fungi</taxon>
        <taxon>Dikarya</taxon>
        <taxon>Ascomycota</taxon>
        <taxon>Pezizomycotina</taxon>
        <taxon>Eurotiomycetes</taxon>
        <taxon>Eurotiomycetidae</taxon>
        <taxon>Eurotiales</taxon>
        <taxon>Aspergillaceae</taxon>
        <taxon>Penicillium</taxon>
    </lineage>
</organism>
<feature type="compositionally biased region" description="Basic residues" evidence="1">
    <location>
        <begin position="91"/>
        <end position="102"/>
    </location>
</feature>
<gene>
    <name evidence="3" type="ORF">ACN42_g10391</name>
</gene>
<evidence type="ECO:0000256" key="2">
    <source>
        <dbReference type="SAM" id="SignalP"/>
    </source>
</evidence>
<feature type="compositionally biased region" description="Basic residues" evidence="1">
    <location>
        <begin position="64"/>
        <end position="73"/>
    </location>
</feature>
<protein>
    <submittedName>
        <fullName evidence="3">Uncharacterized protein</fullName>
    </submittedName>
</protein>
<accession>A0A117NKZ0</accession>
<evidence type="ECO:0000313" key="3">
    <source>
        <dbReference type="EMBL" id="KUM56812.1"/>
    </source>
</evidence>
<dbReference type="AlphaFoldDB" id="A0A117NKZ0"/>
<feature type="chain" id="PRO_5007152127" evidence="2">
    <location>
        <begin position="17"/>
        <end position="102"/>
    </location>
</feature>
<dbReference type="EMBL" id="LLXE01000433">
    <property type="protein sequence ID" value="KUM56812.1"/>
    <property type="molecule type" value="Genomic_DNA"/>
</dbReference>
<feature type="region of interest" description="Disordered" evidence="1">
    <location>
        <begin position="39"/>
        <end position="102"/>
    </location>
</feature>
<proteinExistence type="predicted"/>
<keyword evidence="4" id="KW-1185">Reference proteome</keyword>
<keyword evidence="2" id="KW-0732">Signal</keyword>
<feature type="signal peptide" evidence="2">
    <location>
        <begin position="1"/>
        <end position="16"/>
    </location>
</feature>
<reference evidence="3 4" key="1">
    <citation type="submission" date="2015-10" db="EMBL/GenBank/DDBJ databases">
        <title>Genome sequencing of Penicillium freii.</title>
        <authorList>
            <person name="Nguyen H.D."/>
            <person name="Visagie C.M."/>
            <person name="Seifert K.A."/>
        </authorList>
    </citation>
    <scope>NUCLEOTIDE SEQUENCE [LARGE SCALE GENOMIC DNA]</scope>
    <source>
        <strain evidence="3 4">DAOM 242723</strain>
    </source>
</reference>
<name>A0A117NKZ0_PENFR</name>